<keyword evidence="1" id="KW-0472">Membrane</keyword>
<feature type="transmembrane region" description="Helical" evidence="1">
    <location>
        <begin position="19"/>
        <end position="40"/>
    </location>
</feature>
<accession>A0ABX9IC42</accession>
<proteinExistence type="predicted"/>
<protein>
    <submittedName>
        <fullName evidence="2">Uncharacterized protein</fullName>
    </submittedName>
</protein>
<organism evidence="2 3">
    <name type="scientific">Cutibacterium namnetense</name>
    <dbReference type="NCBI Taxonomy" id="1574624"/>
    <lineage>
        <taxon>Bacteria</taxon>
        <taxon>Bacillati</taxon>
        <taxon>Actinomycetota</taxon>
        <taxon>Actinomycetes</taxon>
        <taxon>Propionibacteriales</taxon>
        <taxon>Propionibacteriaceae</taxon>
        <taxon>Cutibacterium</taxon>
    </lineage>
</organism>
<feature type="transmembrane region" description="Helical" evidence="1">
    <location>
        <begin position="60"/>
        <end position="80"/>
    </location>
</feature>
<dbReference type="EMBL" id="PCZS01000001">
    <property type="protein sequence ID" value="REB70852.1"/>
    <property type="molecule type" value="Genomic_DNA"/>
</dbReference>
<evidence type="ECO:0000313" key="2">
    <source>
        <dbReference type="EMBL" id="REB70852.1"/>
    </source>
</evidence>
<evidence type="ECO:0000313" key="3">
    <source>
        <dbReference type="Proteomes" id="UP000256324"/>
    </source>
</evidence>
<dbReference type="RefSeq" id="WP_115938332.1">
    <property type="nucleotide sequence ID" value="NZ_PCZS01000001.1"/>
</dbReference>
<name>A0ABX9IC42_9ACTN</name>
<keyword evidence="1" id="KW-0812">Transmembrane</keyword>
<evidence type="ECO:0000256" key="1">
    <source>
        <dbReference type="SAM" id="Phobius"/>
    </source>
</evidence>
<sequence length="90" mass="9621">MTTHENTAGQYRRAPLNGLAIEAIVGAVMATFTGALMFLIEFFLFADHISFSGVKVATHPLPLVVFSFAGLALSVIGIRLKNSNAHLFSA</sequence>
<keyword evidence="3" id="KW-1185">Reference proteome</keyword>
<dbReference type="Proteomes" id="UP000256324">
    <property type="component" value="Unassembled WGS sequence"/>
</dbReference>
<comment type="caution">
    <text evidence="2">The sequence shown here is derived from an EMBL/GenBank/DDBJ whole genome shotgun (WGS) entry which is preliminary data.</text>
</comment>
<keyword evidence="1" id="KW-1133">Transmembrane helix</keyword>
<gene>
    <name evidence="2" type="ORF">CP880_03765</name>
</gene>
<reference evidence="2 3" key="1">
    <citation type="submission" date="2017-09" db="EMBL/GenBank/DDBJ databases">
        <authorList>
            <person name="Bumgarner R.E."/>
        </authorList>
    </citation>
    <scope>NUCLEOTIDE SEQUENCE [LARGE SCALE GENOMIC DNA]</scope>
    <source>
        <strain evidence="2 3">T34998</strain>
    </source>
</reference>